<accession>A0A6J5MJ07</accession>
<protein>
    <submittedName>
        <fullName evidence="1">Uncharacterized protein</fullName>
    </submittedName>
</protein>
<organism evidence="1">
    <name type="scientific">uncultured Caudovirales phage</name>
    <dbReference type="NCBI Taxonomy" id="2100421"/>
    <lineage>
        <taxon>Viruses</taxon>
        <taxon>Duplodnaviria</taxon>
        <taxon>Heunggongvirae</taxon>
        <taxon>Uroviricota</taxon>
        <taxon>Caudoviricetes</taxon>
        <taxon>Peduoviridae</taxon>
        <taxon>Maltschvirus</taxon>
        <taxon>Maltschvirus maltsch</taxon>
    </lineage>
</organism>
<proteinExistence type="predicted"/>
<reference evidence="1" key="1">
    <citation type="submission" date="2020-04" db="EMBL/GenBank/DDBJ databases">
        <authorList>
            <person name="Chiriac C."/>
            <person name="Salcher M."/>
            <person name="Ghai R."/>
            <person name="Kavagutti S V."/>
        </authorList>
    </citation>
    <scope>NUCLEOTIDE SEQUENCE</scope>
</reference>
<name>A0A6J5MJ07_9CAUD</name>
<evidence type="ECO:0000313" key="1">
    <source>
        <dbReference type="EMBL" id="CAB4147155.1"/>
    </source>
</evidence>
<dbReference type="EMBL" id="LR796483">
    <property type="protein sequence ID" value="CAB4147155.1"/>
    <property type="molecule type" value="Genomic_DNA"/>
</dbReference>
<sequence>MHPASSLNRAFNMDLASKALTVVSTNGSYFDIDTAYVVDLSFSSDEIAESFQDGSDEERAQIAVKSGVKLTDILGDDYPPFVS</sequence>
<gene>
    <name evidence="1" type="ORF">UFOVP431_15</name>
</gene>